<keyword evidence="1" id="KW-1133">Transmembrane helix</keyword>
<keyword evidence="1" id="KW-0472">Membrane</keyword>
<evidence type="ECO:0000313" key="3">
    <source>
        <dbReference type="Proteomes" id="UP000746690"/>
    </source>
</evidence>
<name>A0ABX1RXC0_9FLAO</name>
<accession>A0ABX1RXC0</accession>
<comment type="caution">
    <text evidence="2">The sequence shown here is derived from an EMBL/GenBank/DDBJ whole genome shotgun (WGS) entry which is preliminary data.</text>
</comment>
<organism evidence="2 3">
    <name type="scientific">Flavivirga algicola</name>
    <dbReference type="NCBI Taxonomy" id="2729136"/>
    <lineage>
        <taxon>Bacteria</taxon>
        <taxon>Pseudomonadati</taxon>
        <taxon>Bacteroidota</taxon>
        <taxon>Flavobacteriia</taxon>
        <taxon>Flavobacteriales</taxon>
        <taxon>Flavobacteriaceae</taxon>
        <taxon>Flavivirga</taxon>
    </lineage>
</organism>
<gene>
    <name evidence="2" type="ORF">HHX25_11975</name>
</gene>
<dbReference type="Proteomes" id="UP000746690">
    <property type="component" value="Unassembled WGS sequence"/>
</dbReference>
<keyword evidence="3" id="KW-1185">Reference proteome</keyword>
<feature type="transmembrane region" description="Helical" evidence="1">
    <location>
        <begin position="6"/>
        <end position="26"/>
    </location>
</feature>
<evidence type="ECO:0008006" key="4">
    <source>
        <dbReference type="Google" id="ProtNLM"/>
    </source>
</evidence>
<reference evidence="2 3" key="1">
    <citation type="submission" date="2020-04" db="EMBL/GenBank/DDBJ databases">
        <title>A Flavivirga sp. nov.</title>
        <authorList>
            <person name="Sun X."/>
        </authorList>
    </citation>
    <scope>NUCLEOTIDE SEQUENCE [LARGE SCALE GENOMIC DNA]</scope>
    <source>
        <strain evidence="2 3">Y03</strain>
    </source>
</reference>
<keyword evidence="1" id="KW-0812">Transmembrane</keyword>
<evidence type="ECO:0000313" key="2">
    <source>
        <dbReference type="EMBL" id="NMH88226.1"/>
    </source>
</evidence>
<sequence length="316" mass="36968">MSLKKFIVQLLLYFILFAGIYFFFVYKLSKGYVDQFYNKVNQDAGSLIIGLSRADQGIDPFILEEELSNYDKPIVNFSMNAHQSAFGEVYLQGIDKKLSTNNINGLFIVSISPGNFTVRAEIKDDKIYDLDKEAIIGSIDNLTSKPNFDYIISKYQQPLYNSLFNKENLDYFMSHPNGWNEIALAKENDSKDMAFWKEQTTDYYNREIKKLRISKYRIKYFVKTIEYLKTKGKVFVIRMPSDLDVVKFENDNWKNFDSQFDSISKKHSIPYFNYSKRSNEFIAYDGSHLESESAKKFTKLLSIDIKNYLKTKKSIN</sequence>
<proteinExistence type="predicted"/>
<protein>
    <recommendedName>
        <fullName evidence="4">DUF1574 domain-containing protein</fullName>
    </recommendedName>
</protein>
<dbReference type="EMBL" id="JABBHF010000006">
    <property type="protein sequence ID" value="NMH88226.1"/>
    <property type="molecule type" value="Genomic_DNA"/>
</dbReference>
<evidence type="ECO:0000256" key="1">
    <source>
        <dbReference type="SAM" id="Phobius"/>
    </source>
</evidence>
<dbReference type="RefSeq" id="WP_169673605.1">
    <property type="nucleotide sequence ID" value="NZ_JABBHF010000006.1"/>
</dbReference>